<evidence type="ECO:0000259" key="2">
    <source>
        <dbReference type="Pfam" id="PF05618"/>
    </source>
</evidence>
<evidence type="ECO:0000313" key="3">
    <source>
        <dbReference type="EMBL" id="SCZ86605.1"/>
    </source>
</evidence>
<dbReference type="Gene3D" id="2.40.70.10">
    <property type="entry name" value="Acid Proteases"/>
    <property type="match status" value="1"/>
</dbReference>
<dbReference type="EMBL" id="FMWO01000071">
    <property type="protein sequence ID" value="SCZ86605.1"/>
    <property type="molecule type" value="Genomic_DNA"/>
</dbReference>
<feature type="region of interest" description="Disordered" evidence="1">
    <location>
        <begin position="182"/>
        <end position="204"/>
    </location>
</feature>
<feature type="compositionally biased region" description="Basic residues" evidence="1">
    <location>
        <begin position="184"/>
        <end position="193"/>
    </location>
</feature>
<feature type="compositionally biased region" description="Polar residues" evidence="1">
    <location>
        <begin position="194"/>
        <end position="204"/>
    </location>
</feature>
<keyword evidence="4" id="KW-1185">Reference proteome</keyword>
<dbReference type="Proteomes" id="UP000198729">
    <property type="component" value="Unassembled WGS sequence"/>
</dbReference>
<dbReference type="InterPro" id="IPR021109">
    <property type="entry name" value="Peptidase_aspartic_dom_sf"/>
</dbReference>
<proteinExistence type="predicted"/>
<evidence type="ECO:0000256" key="1">
    <source>
        <dbReference type="SAM" id="MobiDB-lite"/>
    </source>
</evidence>
<accession>A0A1G5SHB7</accession>
<dbReference type="PANTHER" id="PTHR38037">
    <property type="entry name" value="ZN_PROTEASE DOMAIN-CONTAINING PROTEIN"/>
    <property type="match status" value="1"/>
</dbReference>
<organism evidence="3 4">
    <name type="scientific">Nitrosomonas mobilis</name>
    <dbReference type="NCBI Taxonomy" id="51642"/>
    <lineage>
        <taxon>Bacteria</taxon>
        <taxon>Pseudomonadati</taxon>
        <taxon>Pseudomonadota</taxon>
        <taxon>Betaproteobacteria</taxon>
        <taxon>Nitrosomonadales</taxon>
        <taxon>Nitrosomonadaceae</taxon>
        <taxon>Nitrosomonas</taxon>
    </lineage>
</organism>
<gene>
    <name evidence="3" type="ORF">NSMM_610019</name>
</gene>
<dbReference type="STRING" id="51642.NSMM_610019"/>
<reference evidence="3 4" key="1">
    <citation type="submission" date="2016-10" db="EMBL/GenBank/DDBJ databases">
        <authorList>
            <person name="de Groot N.N."/>
        </authorList>
    </citation>
    <scope>NUCLEOTIDE SEQUENCE [LARGE SCALE GENOMIC DNA]</scope>
    <source>
        <strain evidence="3">1</strain>
    </source>
</reference>
<protein>
    <recommendedName>
        <fullName evidence="2">Retropepsin-like aspartic endopeptidase domain-containing protein</fullName>
    </recommendedName>
</protein>
<dbReference type="SUPFAM" id="SSF50630">
    <property type="entry name" value="Acid proteases"/>
    <property type="match status" value="1"/>
</dbReference>
<dbReference type="Pfam" id="PF05618">
    <property type="entry name" value="Zn_protease"/>
    <property type="match status" value="1"/>
</dbReference>
<evidence type="ECO:0000313" key="4">
    <source>
        <dbReference type="Proteomes" id="UP000198729"/>
    </source>
</evidence>
<dbReference type="RefSeq" id="WP_245654793.1">
    <property type="nucleotide sequence ID" value="NZ_FMWO01000071.1"/>
</dbReference>
<name>A0A1G5SHB7_9PROT</name>
<dbReference type="AlphaFoldDB" id="A0A1G5SHB7"/>
<sequence length="204" mass="22889">MLSCFFTRWMSLLVKLSGLFLVFIFSSGLAIAGQASNTTASPPVLGWVEYVRIEPWGVKTRARLDTGSNTASISAYDIELLKKNGRQWVRFMFDFSTAGKERSIQIERPVIRTGKIKQHTGLLQERPVINMDICLADEVRTVEFNLIDRRALNYPVLLGRKVLATRALVDSSRILLSKADCGHEKKKKKKKANRNNSSNAGTAE</sequence>
<dbReference type="PANTHER" id="PTHR38037:SF2">
    <property type="entry name" value="ATP-DEPENDENT ZINC PROTEASE DOMAIN-CONTAINING PROTEIN-RELATED"/>
    <property type="match status" value="1"/>
</dbReference>
<dbReference type="InterPro" id="IPR008503">
    <property type="entry name" value="Asp_endopeptidase"/>
</dbReference>
<feature type="domain" description="Retropepsin-like aspartic endopeptidase" evidence="2">
    <location>
        <begin position="44"/>
        <end position="173"/>
    </location>
</feature>